<dbReference type="GO" id="GO:0005524">
    <property type="term" value="F:ATP binding"/>
    <property type="evidence" value="ECO:0007669"/>
    <property type="project" value="UniProtKB-UniRule"/>
</dbReference>
<keyword evidence="2" id="KW-0963">Cytoplasm</keyword>
<protein>
    <recommendedName>
        <fullName evidence="11">Kinesin-like protein</fullName>
    </recommendedName>
</protein>
<dbReference type="Proteomes" id="UP000038045">
    <property type="component" value="Unplaced"/>
</dbReference>
<evidence type="ECO:0000256" key="3">
    <source>
        <dbReference type="ARBA" id="ARBA00022701"/>
    </source>
</evidence>
<keyword evidence="7 10" id="KW-0505">Motor protein</keyword>
<dbReference type="GO" id="GO:0007059">
    <property type="term" value="P:chromosome segregation"/>
    <property type="evidence" value="ECO:0007669"/>
    <property type="project" value="UniProtKB-KW"/>
</dbReference>
<dbReference type="STRING" id="131310.A0A0N5A251"/>
<dbReference type="GO" id="GO:0007019">
    <property type="term" value="P:microtubule depolymerization"/>
    <property type="evidence" value="ECO:0007669"/>
    <property type="project" value="TreeGrafter"/>
</dbReference>
<evidence type="ECO:0000256" key="7">
    <source>
        <dbReference type="ARBA" id="ARBA00023175"/>
    </source>
</evidence>
<comment type="subcellular location">
    <subcellularLocation>
        <location evidence="1">Cytoplasm</location>
        <location evidence="1">Cytoskeleton</location>
        <location evidence="1">Spindle pole</location>
    </subcellularLocation>
</comment>
<feature type="binding site" evidence="10">
    <location>
        <begin position="250"/>
        <end position="257"/>
    </location>
    <ligand>
        <name>ATP</name>
        <dbReference type="ChEBI" id="CHEBI:30616"/>
    </ligand>
</feature>
<dbReference type="InterPro" id="IPR001752">
    <property type="entry name" value="Kinesin_motor_dom"/>
</dbReference>
<dbReference type="GO" id="GO:0008017">
    <property type="term" value="F:microtubule binding"/>
    <property type="evidence" value="ECO:0007669"/>
    <property type="project" value="InterPro"/>
</dbReference>
<evidence type="ECO:0000313" key="14">
    <source>
        <dbReference type="WBParaSite" id="PTRK_0001569600.1"/>
    </source>
</evidence>
<accession>A0A0N5A251</accession>
<keyword evidence="4 10" id="KW-0547">Nucleotide-binding</keyword>
<dbReference type="GO" id="GO:0003777">
    <property type="term" value="F:microtubule motor activity"/>
    <property type="evidence" value="ECO:0007669"/>
    <property type="project" value="InterPro"/>
</dbReference>
<evidence type="ECO:0000256" key="2">
    <source>
        <dbReference type="ARBA" id="ARBA00022490"/>
    </source>
</evidence>
<keyword evidence="6 10" id="KW-0067">ATP-binding</keyword>
<dbReference type="AlphaFoldDB" id="A0A0N5A251"/>
<evidence type="ECO:0000256" key="10">
    <source>
        <dbReference type="PROSITE-ProRule" id="PRU00283"/>
    </source>
</evidence>
<proteinExistence type="inferred from homology"/>
<dbReference type="WBParaSite" id="PTRK_0001569600.1">
    <property type="protein sequence ID" value="PTRK_0001569600.1"/>
    <property type="gene ID" value="PTRK_0001569600"/>
</dbReference>
<dbReference type="InterPro" id="IPR027417">
    <property type="entry name" value="P-loop_NTPase"/>
</dbReference>
<keyword evidence="13" id="KW-1185">Reference proteome</keyword>
<comment type="similarity">
    <text evidence="9">Belongs to the TRAFAC class myosin-kinesin ATPase superfamily. Kinesin family. KIN-13 subfamily.</text>
</comment>
<evidence type="ECO:0000256" key="11">
    <source>
        <dbReference type="RuleBase" id="RU000394"/>
    </source>
</evidence>
<dbReference type="PRINTS" id="PR00380">
    <property type="entry name" value="KINESINHEAVY"/>
</dbReference>
<sequence length="573" mass="65605">MDQLYFGQTIKVLRSNGALQSGEIVEINVNKQRVKDGSKRSKYLYLDEILRTNPDLKNRRSRANVNNLPLENISNDVNQTSTRRLTMGINEGLMIKNNKNRLDENPRKLGPSFITVENNIHREDVHRLSPYYEYNKLIINEEASMDFYPLEYKLDGSHKKMEVFVRVRPLNKKEKAGQEIMSLAIPNAQSLVLFMPQVKVDQKKYITLNKFEFDAVFNENVDNECIYKITCRHLIDNFFDSGCSTCFAYGQTGSGKTFTMHGKNAQAKSKGLYTLTAVDVFERFNNKNMERSGYSIYCAFFEIYMNKAYDLLNTRKELRVQADEHDKVQISGLKKIKCDSPVNVLDILKKGTLLRSCGKTKANKESSRSHAIFQFILVQNEETVSKLSLVDLAGNERGADSGDVDRVTRNEGNAINVSLLALKECIRQMSNGSADRIPFRNSALTQFLKDSFIGEKSKLCMITTISPSINNCEVTLNSLKYAEQVVKINQKESSIPPVIEEENIEDMDIEDQNKENLLVEEELFRVEKLWKIVNEGLYDLENYMAHLKGSQNTPDINDITIFKKKFVDKINNV</sequence>
<dbReference type="SUPFAM" id="SSF52540">
    <property type="entry name" value="P-loop containing nucleoside triphosphate hydrolases"/>
    <property type="match status" value="1"/>
</dbReference>
<keyword evidence="8" id="KW-0206">Cytoskeleton</keyword>
<dbReference type="PANTHER" id="PTHR47971:SF8">
    <property type="entry name" value="KINESIN-LIKE PROTEIN"/>
    <property type="match status" value="1"/>
</dbReference>
<dbReference type="FunFam" id="3.40.850.10:FF:000012">
    <property type="entry name" value="Kinesin-like protein"/>
    <property type="match status" value="1"/>
</dbReference>
<dbReference type="GO" id="GO:0007018">
    <property type="term" value="P:microtubule-based movement"/>
    <property type="evidence" value="ECO:0007669"/>
    <property type="project" value="InterPro"/>
</dbReference>
<dbReference type="SMART" id="SM00129">
    <property type="entry name" value="KISc"/>
    <property type="match status" value="1"/>
</dbReference>
<dbReference type="InterPro" id="IPR027640">
    <property type="entry name" value="Kinesin-like_fam"/>
</dbReference>
<evidence type="ECO:0000259" key="12">
    <source>
        <dbReference type="PROSITE" id="PS50067"/>
    </source>
</evidence>
<name>A0A0N5A251_PARTI</name>
<evidence type="ECO:0000256" key="8">
    <source>
        <dbReference type="ARBA" id="ARBA00023212"/>
    </source>
</evidence>
<dbReference type="GO" id="GO:0005828">
    <property type="term" value="C:kinetochore microtubule"/>
    <property type="evidence" value="ECO:0007669"/>
    <property type="project" value="UniProtKB-ARBA"/>
</dbReference>
<evidence type="ECO:0000313" key="13">
    <source>
        <dbReference type="Proteomes" id="UP000038045"/>
    </source>
</evidence>
<reference evidence="14" key="1">
    <citation type="submission" date="2017-02" db="UniProtKB">
        <authorList>
            <consortium name="WormBaseParasite"/>
        </authorList>
    </citation>
    <scope>IDENTIFICATION</scope>
</reference>
<evidence type="ECO:0000256" key="6">
    <source>
        <dbReference type="ARBA" id="ARBA00022840"/>
    </source>
</evidence>
<evidence type="ECO:0000256" key="1">
    <source>
        <dbReference type="ARBA" id="ARBA00004647"/>
    </source>
</evidence>
<keyword evidence="5" id="KW-0159">Chromosome partition</keyword>
<dbReference type="InterPro" id="IPR036961">
    <property type="entry name" value="Kinesin_motor_dom_sf"/>
</dbReference>
<organism evidence="13 14">
    <name type="scientific">Parastrongyloides trichosuri</name>
    <name type="common">Possum-specific nematode worm</name>
    <dbReference type="NCBI Taxonomy" id="131310"/>
    <lineage>
        <taxon>Eukaryota</taxon>
        <taxon>Metazoa</taxon>
        <taxon>Ecdysozoa</taxon>
        <taxon>Nematoda</taxon>
        <taxon>Chromadorea</taxon>
        <taxon>Rhabditida</taxon>
        <taxon>Tylenchina</taxon>
        <taxon>Panagrolaimomorpha</taxon>
        <taxon>Strongyloidoidea</taxon>
        <taxon>Strongyloididae</taxon>
        <taxon>Parastrongyloides</taxon>
    </lineage>
</organism>
<evidence type="ECO:0000256" key="4">
    <source>
        <dbReference type="ARBA" id="ARBA00022741"/>
    </source>
</evidence>
<evidence type="ECO:0000256" key="5">
    <source>
        <dbReference type="ARBA" id="ARBA00022829"/>
    </source>
</evidence>
<keyword evidence="3 11" id="KW-0493">Microtubule</keyword>
<dbReference type="Pfam" id="PF00225">
    <property type="entry name" value="Kinesin"/>
    <property type="match status" value="1"/>
</dbReference>
<feature type="domain" description="Kinesin motor" evidence="12">
    <location>
        <begin position="160"/>
        <end position="488"/>
    </location>
</feature>
<dbReference type="Gene3D" id="3.40.850.10">
    <property type="entry name" value="Kinesin motor domain"/>
    <property type="match status" value="1"/>
</dbReference>
<dbReference type="GO" id="GO:0000922">
    <property type="term" value="C:spindle pole"/>
    <property type="evidence" value="ECO:0007669"/>
    <property type="project" value="UniProtKB-SubCell"/>
</dbReference>
<dbReference type="InterPro" id="IPR019821">
    <property type="entry name" value="Kinesin_motor_CS"/>
</dbReference>
<dbReference type="PANTHER" id="PTHR47971">
    <property type="entry name" value="KINESIN-RELATED PROTEIN 6"/>
    <property type="match status" value="1"/>
</dbReference>
<dbReference type="PROSITE" id="PS00411">
    <property type="entry name" value="KINESIN_MOTOR_1"/>
    <property type="match status" value="1"/>
</dbReference>
<dbReference type="PROSITE" id="PS50067">
    <property type="entry name" value="KINESIN_MOTOR_2"/>
    <property type="match status" value="1"/>
</dbReference>
<evidence type="ECO:0000256" key="9">
    <source>
        <dbReference type="ARBA" id="ARBA00061030"/>
    </source>
</evidence>